<proteinExistence type="predicted"/>
<name>A0A482MN90_9CAUD</name>
<evidence type="ECO:0000313" key="2">
    <source>
        <dbReference type="Proteomes" id="UP000301424"/>
    </source>
</evidence>
<reference evidence="1 2" key="1">
    <citation type="submission" date="2019-02" db="EMBL/GenBank/DDBJ databases">
        <title>Complete genome sequence of Burkholderia cenocepacia phage BcepSauron.</title>
        <authorList>
            <person name="Park K."/>
            <person name="Gonzalez C."/>
            <person name="Liu M."/>
            <person name="Gill J."/>
        </authorList>
    </citation>
    <scope>NUCLEOTIDE SEQUENCE [LARGE SCALE GENOMIC DNA]</scope>
</reference>
<protein>
    <submittedName>
        <fullName evidence="1">Uncharacterized protein</fullName>
    </submittedName>
</protein>
<evidence type="ECO:0000313" key="1">
    <source>
        <dbReference type="EMBL" id="QBQ74560.1"/>
    </source>
</evidence>
<gene>
    <name evidence="1" type="ORF">BcepSauron_180</name>
</gene>
<organism evidence="1 2">
    <name type="scientific">Burkholderia phage BcepSauron</name>
    <dbReference type="NCBI Taxonomy" id="2530033"/>
    <lineage>
        <taxon>Viruses</taxon>
        <taxon>Duplodnaviria</taxon>
        <taxon>Heunggongvirae</taxon>
        <taxon>Uroviricota</taxon>
        <taxon>Caudoviricetes</taxon>
        <taxon>Sarumanvirus</taxon>
        <taxon>Sarumanvirus bcepsauron</taxon>
    </lineage>
</organism>
<dbReference type="EMBL" id="MK552141">
    <property type="protein sequence ID" value="QBQ74560.1"/>
    <property type="molecule type" value="Genomic_DNA"/>
</dbReference>
<keyword evidence="2" id="KW-1185">Reference proteome</keyword>
<accession>A0A482MN90</accession>
<sequence>MTKLNTREEFRQEIEDDPAVLHALIDAIPELVTHPDIAFVQSECETFTNRVVEAMYQSWKFGRITFSSRRVAELENEIEITTRIIEDPTCQYLSEPLENRTELTDAAYRMVRQLRSLRYTGLSARMQQYIANVQGSLREAGYCQDGGKCHHGCGAENACHRRETKCFPLIVSMMNDDWTLPA</sequence>
<dbReference type="Proteomes" id="UP000301424">
    <property type="component" value="Segment"/>
</dbReference>